<keyword evidence="1" id="KW-0805">Transcription regulation</keyword>
<dbReference type="SMART" id="SM00342">
    <property type="entry name" value="HTH_ARAC"/>
    <property type="match status" value="1"/>
</dbReference>
<dbReference type="Gene3D" id="1.10.10.60">
    <property type="entry name" value="Homeodomain-like"/>
    <property type="match status" value="1"/>
</dbReference>
<dbReference type="SUPFAM" id="SSF46689">
    <property type="entry name" value="Homeodomain-like"/>
    <property type="match status" value="2"/>
</dbReference>
<dbReference type="InterPro" id="IPR018060">
    <property type="entry name" value="HTH_AraC"/>
</dbReference>
<proteinExistence type="predicted"/>
<dbReference type="AlphaFoldDB" id="A0AA35D8E0"/>
<evidence type="ECO:0000256" key="3">
    <source>
        <dbReference type="ARBA" id="ARBA00023163"/>
    </source>
</evidence>
<protein>
    <submittedName>
        <fullName evidence="5">Regulatory protein soxS</fullName>
    </submittedName>
</protein>
<evidence type="ECO:0000313" key="5">
    <source>
        <dbReference type="EMBL" id="CAB5696493.1"/>
    </source>
</evidence>
<evidence type="ECO:0000313" key="6">
    <source>
        <dbReference type="Proteomes" id="UP000834458"/>
    </source>
</evidence>
<dbReference type="InterPro" id="IPR053142">
    <property type="entry name" value="PchR_regulatory_protein"/>
</dbReference>
<feature type="domain" description="HTH araC/xylS-type" evidence="4">
    <location>
        <begin position="64"/>
        <end position="147"/>
    </location>
</feature>
<comment type="caution">
    <text evidence="5">The sequence shown here is derived from an EMBL/GenBank/DDBJ whole genome shotgun (WGS) entry which is preliminary data.</text>
</comment>
<dbReference type="Pfam" id="PF12833">
    <property type="entry name" value="HTH_18"/>
    <property type="match status" value="1"/>
</dbReference>
<dbReference type="PANTHER" id="PTHR47893">
    <property type="entry name" value="REGULATORY PROTEIN PCHR"/>
    <property type="match status" value="1"/>
</dbReference>
<evidence type="ECO:0000256" key="2">
    <source>
        <dbReference type="ARBA" id="ARBA00023125"/>
    </source>
</evidence>
<dbReference type="Proteomes" id="UP000834458">
    <property type="component" value="Unassembled WGS sequence"/>
</dbReference>
<gene>
    <name evidence="5" type="primary">soxS</name>
    <name evidence="5" type="ORF">GHA_02402</name>
</gene>
<sequence>MEPLLQSLYLECRSLELVTEAMGTLHTQAQGDPCDFHDQKGLRPREHQRVRELHAWLSSGQADAMSMDDIARQAGVNANTLQRQFRAVYGTTIFDHLRESRLLRARQALELQGVTVGQAAMIAGYNSAANFSTAYRRRFGTPPKLVRTRV</sequence>
<dbReference type="EMBL" id="CAHPSC010000034">
    <property type="protein sequence ID" value="CAB5696493.1"/>
    <property type="molecule type" value="Genomic_DNA"/>
</dbReference>
<organism evidence="5 6">
    <name type="scientific">Comamonas aquatica</name>
    <dbReference type="NCBI Taxonomy" id="225991"/>
    <lineage>
        <taxon>Bacteria</taxon>
        <taxon>Pseudomonadati</taxon>
        <taxon>Pseudomonadota</taxon>
        <taxon>Betaproteobacteria</taxon>
        <taxon>Burkholderiales</taxon>
        <taxon>Comamonadaceae</taxon>
        <taxon>Comamonas</taxon>
    </lineage>
</organism>
<dbReference type="PANTHER" id="PTHR47893:SF1">
    <property type="entry name" value="REGULATORY PROTEIN PCHR"/>
    <property type="match status" value="1"/>
</dbReference>
<accession>A0AA35D8E0</accession>
<name>A0AA35D8E0_9BURK</name>
<evidence type="ECO:0000259" key="4">
    <source>
        <dbReference type="SMART" id="SM00342"/>
    </source>
</evidence>
<dbReference type="PROSITE" id="PS00041">
    <property type="entry name" value="HTH_ARAC_FAMILY_1"/>
    <property type="match status" value="1"/>
</dbReference>
<dbReference type="InterPro" id="IPR018062">
    <property type="entry name" value="HTH_AraC-typ_CS"/>
</dbReference>
<reference evidence="5" key="1">
    <citation type="submission" date="2020-05" db="EMBL/GenBank/DDBJ databases">
        <authorList>
            <person name="Delgado-Blas J."/>
        </authorList>
    </citation>
    <scope>NUCLEOTIDE SEQUENCE</scope>
    <source>
        <strain evidence="5">BB1454</strain>
    </source>
</reference>
<evidence type="ECO:0000256" key="1">
    <source>
        <dbReference type="ARBA" id="ARBA00023015"/>
    </source>
</evidence>
<dbReference type="GO" id="GO:0003700">
    <property type="term" value="F:DNA-binding transcription factor activity"/>
    <property type="evidence" value="ECO:0007669"/>
    <property type="project" value="InterPro"/>
</dbReference>
<keyword evidence="3" id="KW-0804">Transcription</keyword>
<keyword evidence="2" id="KW-0238">DNA-binding</keyword>
<dbReference type="GO" id="GO:0043565">
    <property type="term" value="F:sequence-specific DNA binding"/>
    <property type="evidence" value="ECO:0007669"/>
    <property type="project" value="InterPro"/>
</dbReference>
<dbReference type="InterPro" id="IPR009057">
    <property type="entry name" value="Homeodomain-like_sf"/>
</dbReference>